<dbReference type="STRING" id="83656.B1H18_18340"/>
<dbReference type="AlphaFoldDB" id="A0A1V4A7K0"/>
<proteinExistence type="predicted"/>
<evidence type="ECO:0000313" key="2">
    <source>
        <dbReference type="EMBL" id="OON77683.1"/>
    </source>
</evidence>
<organism evidence="2 3">
    <name type="scientific">Streptomyces tsukubensis</name>
    <dbReference type="NCBI Taxonomy" id="83656"/>
    <lineage>
        <taxon>Bacteria</taxon>
        <taxon>Bacillati</taxon>
        <taxon>Actinomycetota</taxon>
        <taxon>Actinomycetes</taxon>
        <taxon>Kitasatosporales</taxon>
        <taxon>Streptomycetaceae</taxon>
        <taxon>Streptomyces</taxon>
    </lineage>
</organism>
<evidence type="ECO:0000256" key="1">
    <source>
        <dbReference type="SAM" id="MobiDB-lite"/>
    </source>
</evidence>
<name>A0A1V4A7K0_9ACTN</name>
<feature type="compositionally biased region" description="Pro residues" evidence="1">
    <location>
        <begin position="13"/>
        <end position="22"/>
    </location>
</feature>
<dbReference type="RefSeq" id="WP_077969239.1">
    <property type="nucleotide sequence ID" value="NZ_CP045178.1"/>
</dbReference>
<feature type="region of interest" description="Disordered" evidence="1">
    <location>
        <begin position="1"/>
        <end position="27"/>
    </location>
</feature>
<comment type="caution">
    <text evidence="2">The sequence shown here is derived from an EMBL/GenBank/DDBJ whole genome shotgun (WGS) entry which is preliminary data.</text>
</comment>
<protein>
    <submittedName>
        <fullName evidence="2">Uncharacterized protein</fullName>
    </submittedName>
</protein>
<gene>
    <name evidence="2" type="ORF">B1H18_18340</name>
</gene>
<keyword evidence="3" id="KW-1185">Reference proteome</keyword>
<evidence type="ECO:0000313" key="3">
    <source>
        <dbReference type="Proteomes" id="UP000190539"/>
    </source>
</evidence>
<dbReference type="Proteomes" id="UP000190539">
    <property type="component" value="Unassembled WGS sequence"/>
</dbReference>
<accession>A0A1V4A7K0</accession>
<sequence>MDNHSPLTDSTKPHPPGGPPVPGAGLETLRGDCALMAPHWVRPAGPAAVPVSASWIRGVSVPPATARLLARMSEYGD</sequence>
<reference evidence="2 3" key="1">
    <citation type="submission" date="2017-02" db="EMBL/GenBank/DDBJ databases">
        <title>Draft Genome Sequence of Streptomyces tsukubaensis F601, a Producer of the immunosuppressant tacrolimus FK506.</title>
        <authorList>
            <person name="Zong G."/>
            <person name="Zhong C."/>
            <person name="Fu J."/>
            <person name="Qin R."/>
            <person name="Cao G."/>
        </authorList>
    </citation>
    <scope>NUCLEOTIDE SEQUENCE [LARGE SCALE GENOMIC DNA]</scope>
    <source>
        <strain evidence="2 3">F601</strain>
    </source>
</reference>
<feature type="compositionally biased region" description="Polar residues" evidence="1">
    <location>
        <begin position="1"/>
        <end position="10"/>
    </location>
</feature>
<dbReference type="EMBL" id="MVFC01000014">
    <property type="protein sequence ID" value="OON77683.1"/>
    <property type="molecule type" value="Genomic_DNA"/>
</dbReference>